<reference evidence="1 2" key="1">
    <citation type="journal article" date="2024" name="Insects">
        <title>An Improved Chromosome-Level Genome Assembly of the Firefly Pyrocoelia pectoralis.</title>
        <authorList>
            <person name="Fu X."/>
            <person name="Meyer-Rochow V.B."/>
            <person name="Ballantyne L."/>
            <person name="Zhu X."/>
        </authorList>
    </citation>
    <scope>NUCLEOTIDE SEQUENCE [LARGE SCALE GENOMIC DNA]</scope>
    <source>
        <strain evidence="1">XCY_ONT2</strain>
    </source>
</reference>
<evidence type="ECO:0000313" key="2">
    <source>
        <dbReference type="Proteomes" id="UP001329430"/>
    </source>
</evidence>
<dbReference type="Pfam" id="PF10036">
    <property type="entry name" value="RLL"/>
    <property type="match status" value="1"/>
</dbReference>
<sequence length="245" mass="27923">MFKRKLSALQYPNFDAVNATDEKQFRKVIAWLEENKIKKYKSNNRPISDINSSNWKKSFEQYKKDVSCPVKSNLTIEELDWFVNFALDIEYLKNKSKYDQHSLAVLKSTSIPNVVADNPLDCLDFASKDFKTGIECIAQMLKISPHPNPLVTLKACSKLICSRFNQNAIKNPNDYIIKGTAFPFEDAIKGYELGDVVLQKAAKCLRLLYIQNLRELQTQCNESIVSVQNMTANPKTDTKLGKVGK</sequence>
<protein>
    <submittedName>
        <fullName evidence="1">Uncharacterized protein</fullName>
    </submittedName>
</protein>
<keyword evidence="2" id="KW-1185">Reference proteome</keyword>
<proteinExistence type="predicted"/>
<dbReference type="EMBL" id="JAVRBK010000002">
    <property type="protein sequence ID" value="KAK5647616.1"/>
    <property type="molecule type" value="Genomic_DNA"/>
</dbReference>
<dbReference type="Proteomes" id="UP001329430">
    <property type="component" value="Chromosome 2"/>
</dbReference>
<dbReference type="AlphaFoldDB" id="A0AAN7ZTA6"/>
<evidence type="ECO:0000313" key="1">
    <source>
        <dbReference type="EMBL" id="KAK5647616.1"/>
    </source>
</evidence>
<name>A0AAN7ZTA6_9COLE</name>
<dbReference type="PANTHER" id="PTHR15924">
    <property type="entry name" value="CLE"/>
    <property type="match status" value="1"/>
</dbReference>
<dbReference type="InterPro" id="IPR019265">
    <property type="entry name" value="RTRAF"/>
</dbReference>
<gene>
    <name evidence="1" type="ORF">RI129_002508</name>
</gene>
<organism evidence="1 2">
    <name type="scientific">Pyrocoelia pectoralis</name>
    <dbReference type="NCBI Taxonomy" id="417401"/>
    <lineage>
        <taxon>Eukaryota</taxon>
        <taxon>Metazoa</taxon>
        <taxon>Ecdysozoa</taxon>
        <taxon>Arthropoda</taxon>
        <taxon>Hexapoda</taxon>
        <taxon>Insecta</taxon>
        <taxon>Pterygota</taxon>
        <taxon>Neoptera</taxon>
        <taxon>Endopterygota</taxon>
        <taxon>Coleoptera</taxon>
        <taxon>Polyphaga</taxon>
        <taxon>Elateriformia</taxon>
        <taxon>Elateroidea</taxon>
        <taxon>Lampyridae</taxon>
        <taxon>Lampyrinae</taxon>
        <taxon>Pyrocoelia</taxon>
    </lineage>
</organism>
<accession>A0AAN7ZTA6</accession>
<comment type="caution">
    <text evidence="1">The sequence shown here is derived from an EMBL/GenBank/DDBJ whole genome shotgun (WGS) entry which is preliminary data.</text>
</comment>